<organism evidence="2 3">
    <name type="scientific">Aspergillus homomorphus (strain CBS 101889)</name>
    <dbReference type="NCBI Taxonomy" id="1450537"/>
    <lineage>
        <taxon>Eukaryota</taxon>
        <taxon>Fungi</taxon>
        <taxon>Dikarya</taxon>
        <taxon>Ascomycota</taxon>
        <taxon>Pezizomycotina</taxon>
        <taxon>Eurotiomycetes</taxon>
        <taxon>Eurotiomycetidae</taxon>
        <taxon>Eurotiales</taxon>
        <taxon>Aspergillaceae</taxon>
        <taxon>Aspergillus</taxon>
        <taxon>Aspergillus subgen. Circumdati</taxon>
    </lineage>
</organism>
<gene>
    <name evidence="2" type="ORF">BO97DRAFT_77678</name>
</gene>
<dbReference type="EMBL" id="KZ824268">
    <property type="protein sequence ID" value="RAL16871.1"/>
    <property type="molecule type" value="Genomic_DNA"/>
</dbReference>
<reference evidence="2 3" key="1">
    <citation type="submission" date="2018-02" db="EMBL/GenBank/DDBJ databases">
        <title>The genomes of Aspergillus section Nigri reveals drivers in fungal speciation.</title>
        <authorList>
            <consortium name="DOE Joint Genome Institute"/>
            <person name="Vesth T.C."/>
            <person name="Nybo J."/>
            <person name="Theobald S."/>
            <person name="Brandl J."/>
            <person name="Frisvad J.C."/>
            <person name="Nielsen K.F."/>
            <person name="Lyhne E.K."/>
            <person name="Kogle M.E."/>
            <person name="Kuo A."/>
            <person name="Riley R."/>
            <person name="Clum A."/>
            <person name="Nolan M."/>
            <person name="Lipzen A."/>
            <person name="Salamov A."/>
            <person name="Henrissat B."/>
            <person name="Wiebenga A."/>
            <person name="De vries R.P."/>
            <person name="Grigoriev I.V."/>
            <person name="Mortensen U.H."/>
            <person name="Andersen M.R."/>
            <person name="Baker S.E."/>
        </authorList>
    </citation>
    <scope>NUCLEOTIDE SEQUENCE [LARGE SCALE GENOMIC DNA]</scope>
    <source>
        <strain evidence="2 3">CBS 101889</strain>
    </source>
</reference>
<accession>A0A395IA21</accession>
<keyword evidence="1" id="KW-1133">Transmembrane helix</keyword>
<dbReference type="GeneID" id="37205345"/>
<keyword evidence="3" id="KW-1185">Reference proteome</keyword>
<feature type="transmembrane region" description="Helical" evidence="1">
    <location>
        <begin position="49"/>
        <end position="70"/>
    </location>
</feature>
<dbReference type="AlphaFoldDB" id="A0A395IA21"/>
<sequence>MRDCIRTLVNIQSAKLVFLWLKSPFRRRIYKPLEKPELNRSEYSLSMRVVSVLPLLTGLVNCCLATYVTFKFPINAPGYGGQHLHGSQP</sequence>
<keyword evidence="1" id="KW-0472">Membrane</keyword>
<keyword evidence="1" id="KW-0812">Transmembrane</keyword>
<evidence type="ECO:0000313" key="2">
    <source>
        <dbReference type="EMBL" id="RAL16871.1"/>
    </source>
</evidence>
<protein>
    <submittedName>
        <fullName evidence="2">Uncharacterized protein</fullName>
    </submittedName>
</protein>
<dbReference type="Proteomes" id="UP000248961">
    <property type="component" value="Unassembled WGS sequence"/>
</dbReference>
<evidence type="ECO:0000256" key="1">
    <source>
        <dbReference type="SAM" id="Phobius"/>
    </source>
</evidence>
<dbReference type="RefSeq" id="XP_025556025.1">
    <property type="nucleotide sequence ID" value="XM_025701056.1"/>
</dbReference>
<name>A0A395IA21_ASPHC</name>
<dbReference type="VEuPathDB" id="FungiDB:BO97DRAFT_77678"/>
<proteinExistence type="predicted"/>
<evidence type="ECO:0000313" key="3">
    <source>
        <dbReference type="Proteomes" id="UP000248961"/>
    </source>
</evidence>